<dbReference type="InterPro" id="IPR002182">
    <property type="entry name" value="NB-ARC"/>
</dbReference>
<sequence length="961" mass="102209">MHAAGRGSDHHPIEIALLGPVEVRSRGVPAAVPTGRPRTLLACLALSPGQAVTQATLAGYLWPEGLPAHPRQALQTYVARLRSVLGADAVATAQDGFALDLPRRAVDLHRFRTAVADADAAADDPAEQLRQLCEALSLWQGAPLSGLSPATLTTEHSAALTAERLDVTERANELRLRLNDVGDELIGTLRRLVAQHPWRERSWSQLMRALYAGGRPGEALATFHELVGVLRRDLGTDPGPELTELHQRMLAADSGLVSASAPPAGRAVPVPAQLPAGVSDFVGRAGEVASMTTLLSDTEGPARRIVVSGAAGTGKTTLALRVAHRVRCAYPDGQLFADLRGASDPAAAHDVLGQFLRALGVTGSAVPPTLDERGTLFRSLCERRRLLIMLDDVGSADQVAPLVTTDRCAVLVTARPHLPSLPADQRIDLDVFSPAEAGELLTAIVGRARLATEPDATADVLASCGGSPLAVRIAGARLTTRASWSVEQLARQLSTNTGLAALSVDGMSVRATLDVTHRSLEPEQARWFRLLAAMPATACDTESASVVWGVDPAAARAGLEHLSHLRLLEPADEHGYVWHDLVGQYMAELADAAELQRPAAALLRRAHLNLRNAKRCLRAERELRDAVDDDPDAAHARAFAGAAEVHEWLHPRLEAIRSLARRGLEGAHGLPVDEAAAVMMLSDIVASECCLSDTAGDAARAVLDADVPLPAGLSAVGAAWQNLGAALATQHRFDDALAAGERAIAVWRELGDRFRELSTLGNMATAYARSGRHLEAADLLATCIAADDVLPAQGRARCLQNMASVHVRLGRYAEADRALRDAHALAPPDPVSPDSYYEALRWAELHRETDRRDDAVAAYDRAHGIGVALDSSHMQATALRYCARALRQVGDDGSAPAAQALEIARLNHHLRLEADALVELGHAADKLGNPGVATSYWRQAVEILESLGAPDAGDVRQLLTD</sequence>
<dbReference type="InterPro" id="IPR051677">
    <property type="entry name" value="AfsR-DnrI-RedD_regulator"/>
</dbReference>
<dbReference type="Pfam" id="PF13424">
    <property type="entry name" value="TPR_12"/>
    <property type="match status" value="1"/>
</dbReference>
<dbReference type="Pfam" id="PF13374">
    <property type="entry name" value="TPR_10"/>
    <property type="match status" value="1"/>
</dbReference>
<dbReference type="PRINTS" id="PR00364">
    <property type="entry name" value="DISEASERSIST"/>
</dbReference>
<proteinExistence type="predicted"/>
<dbReference type="SUPFAM" id="SSF48452">
    <property type="entry name" value="TPR-like"/>
    <property type="match status" value="3"/>
</dbReference>
<dbReference type="SUPFAM" id="SSF52540">
    <property type="entry name" value="P-loop containing nucleoside triphosphate hydrolases"/>
    <property type="match status" value="1"/>
</dbReference>
<dbReference type="InterPro" id="IPR036388">
    <property type="entry name" value="WH-like_DNA-bd_sf"/>
</dbReference>
<evidence type="ECO:0000313" key="6">
    <source>
        <dbReference type="Proteomes" id="UP000243528"/>
    </source>
</evidence>
<dbReference type="Gene3D" id="1.10.10.10">
    <property type="entry name" value="Winged helix-like DNA-binding domain superfamily/Winged helix DNA-binding domain"/>
    <property type="match status" value="1"/>
</dbReference>
<dbReference type="PANTHER" id="PTHR35807">
    <property type="entry name" value="TRANSCRIPTIONAL REGULATOR REDD-RELATED"/>
    <property type="match status" value="1"/>
</dbReference>
<dbReference type="GO" id="GO:0003677">
    <property type="term" value="F:DNA binding"/>
    <property type="evidence" value="ECO:0007669"/>
    <property type="project" value="UniProtKB-KW"/>
</dbReference>
<dbReference type="Gene3D" id="3.40.50.300">
    <property type="entry name" value="P-loop containing nucleotide triphosphate hydrolases"/>
    <property type="match status" value="1"/>
</dbReference>
<feature type="domain" description="AAA+ ATPase" evidence="3">
    <location>
        <begin position="301"/>
        <end position="433"/>
    </location>
</feature>
<dbReference type="InterPro" id="IPR019734">
    <property type="entry name" value="TPR_rpt"/>
</dbReference>
<protein>
    <submittedName>
        <fullName evidence="5">DNA-binding SARP family transcriptional activator</fullName>
    </submittedName>
</protein>
<dbReference type="SMART" id="SM00028">
    <property type="entry name" value="TPR"/>
    <property type="match status" value="5"/>
</dbReference>
<keyword evidence="1" id="KW-0805">Transcription regulation</keyword>
<dbReference type="OrthoDB" id="4326794at2"/>
<keyword evidence="6" id="KW-1185">Reference proteome</keyword>
<dbReference type="SMART" id="SM00382">
    <property type="entry name" value="AAA"/>
    <property type="match status" value="1"/>
</dbReference>
<dbReference type="EMBL" id="PYGE01000005">
    <property type="protein sequence ID" value="PSL04761.1"/>
    <property type="molecule type" value="Genomic_DNA"/>
</dbReference>
<keyword evidence="2" id="KW-0804">Transcription</keyword>
<dbReference type="CDD" id="cd15831">
    <property type="entry name" value="BTAD"/>
    <property type="match status" value="1"/>
</dbReference>
<evidence type="ECO:0000256" key="1">
    <source>
        <dbReference type="ARBA" id="ARBA00023015"/>
    </source>
</evidence>
<comment type="caution">
    <text evidence="5">The sequence shown here is derived from an EMBL/GenBank/DDBJ whole genome shotgun (WGS) entry which is preliminary data.</text>
</comment>
<organism evidence="5 6">
    <name type="scientific">Haloactinopolyspora alba</name>
    <dbReference type="NCBI Taxonomy" id="648780"/>
    <lineage>
        <taxon>Bacteria</taxon>
        <taxon>Bacillati</taxon>
        <taxon>Actinomycetota</taxon>
        <taxon>Actinomycetes</taxon>
        <taxon>Jiangellales</taxon>
        <taxon>Jiangellaceae</taxon>
        <taxon>Haloactinopolyspora</taxon>
    </lineage>
</organism>
<evidence type="ECO:0000259" key="3">
    <source>
        <dbReference type="SMART" id="SM00382"/>
    </source>
</evidence>
<evidence type="ECO:0000256" key="2">
    <source>
        <dbReference type="ARBA" id="ARBA00023163"/>
    </source>
</evidence>
<dbReference type="InterPro" id="IPR027417">
    <property type="entry name" value="P-loop_NTPase"/>
</dbReference>
<name>A0A2P8E5N4_9ACTN</name>
<dbReference type="GO" id="GO:0043531">
    <property type="term" value="F:ADP binding"/>
    <property type="evidence" value="ECO:0007669"/>
    <property type="project" value="InterPro"/>
</dbReference>
<dbReference type="InterPro" id="IPR005158">
    <property type="entry name" value="BTAD"/>
</dbReference>
<dbReference type="RefSeq" id="WP_106536946.1">
    <property type="nucleotide sequence ID" value="NZ_PYGE01000005.1"/>
</dbReference>
<dbReference type="SUPFAM" id="SSF46894">
    <property type="entry name" value="C-terminal effector domain of the bipartite response regulators"/>
    <property type="match status" value="1"/>
</dbReference>
<dbReference type="Proteomes" id="UP000243528">
    <property type="component" value="Unassembled WGS sequence"/>
</dbReference>
<dbReference type="Pfam" id="PF03704">
    <property type="entry name" value="BTAD"/>
    <property type="match status" value="1"/>
</dbReference>
<evidence type="ECO:0000313" key="5">
    <source>
        <dbReference type="EMBL" id="PSL04761.1"/>
    </source>
</evidence>
<evidence type="ECO:0000259" key="4">
    <source>
        <dbReference type="SMART" id="SM01043"/>
    </source>
</evidence>
<dbReference type="InterPro" id="IPR003593">
    <property type="entry name" value="AAA+_ATPase"/>
</dbReference>
<dbReference type="InterPro" id="IPR011990">
    <property type="entry name" value="TPR-like_helical_dom_sf"/>
</dbReference>
<dbReference type="Pfam" id="PF00931">
    <property type="entry name" value="NB-ARC"/>
    <property type="match status" value="1"/>
</dbReference>
<dbReference type="SMART" id="SM01043">
    <property type="entry name" value="BTAD"/>
    <property type="match status" value="1"/>
</dbReference>
<reference evidence="5 6" key="1">
    <citation type="submission" date="2018-03" db="EMBL/GenBank/DDBJ databases">
        <title>Genomic Encyclopedia of Archaeal and Bacterial Type Strains, Phase II (KMG-II): from individual species to whole genera.</title>
        <authorList>
            <person name="Goeker M."/>
        </authorList>
    </citation>
    <scope>NUCLEOTIDE SEQUENCE [LARGE SCALE GENOMIC DNA]</scope>
    <source>
        <strain evidence="5 6">DSM 45211</strain>
    </source>
</reference>
<feature type="domain" description="Bacterial transcriptional activator" evidence="4">
    <location>
        <begin position="106"/>
        <end position="250"/>
    </location>
</feature>
<dbReference type="InterPro" id="IPR016032">
    <property type="entry name" value="Sig_transdc_resp-reg_C-effctor"/>
</dbReference>
<dbReference type="Gene3D" id="1.25.40.10">
    <property type="entry name" value="Tetratricopeptide repeat domain"/>
    <property type="match status" value="3"/>
</dbReference>
<gene>
    <name evidence="5" type="ORF">CLV30_105228</name>
</gene>
<accession>A0A2P8E5N4</accession>
<dbReference type="GO" id="GO:0006355">
    <property type="term" value="P:regulation of DNA-templated transcription"/>
    <property type="evidence" value="ECO:0007669"/>
    <property type="project" value="InterPro"/>
</dbReference>
<keyword evidence="5" id="KW-0238">DNA-binding</keyword>
<dbReference type="PANTHER" id="PTHR35807:SF1">
    <property type="entry name" value="TRANSCRIPTIONAL REGULATOR REDD"/>
    <property type="match status" value="1"/>
</dbReference>
<dbReference type="AlphaFoldDB" id="A0A2P8E5N4"/>